<dbReference type="AlphaFoldDB" id="A0A6J7MV16"/>
<proteinExistence type="predicted"/>
<accession>A0A6J7MV16</accession>
<gene>
    <name evidence="1" type="ORF">UFOPK3927_00930</name>
</gene>
<evidence type="ECO:0000313" key="1">
    <source>
        <dbReference type="EMBL" id="CAB4984756.1"/>
    </source>
</evidence>
<sequence>MNKRDGLGEFRKKKRFFYGRIATTNDSDVVIAEEETIAGRAGRKTVTKQTGFFFEAEHERTRTGGNNDRVSNVGGLGSIDIADPHFERASGQINFGDLASNDLGAETCRLFAEFHHEFWPHDPVGPTREVLNLGGEHELPTGLVAR</sequence>
<dbReference type="AntiFam" id="ANF00233">
    <property type="entry name" value="Shadow ORF (opposite trxB)"/>
</dbReference>
<organism evidence="1">
    <name type="scientific">freshwater metagenome</name>
    <dbReference type="NCBI Taxonomy" id="449393"/>
    <lineage>
        <taxon>unclassified sequences</taxon>
        <taxon>metagenomes</taxon>
        <taxon>ecological metagenomes</taxon>
    </lineage>
</organism>
<reference evidence="1" key="1">
    <citation type="submission" date="2020-05" db="EMBL/GenBank/DDBJ databases">
        <authorList>
            <person name="Chiriac C."/>
            <person name="Salcher M."/>
            <person name="Ghai R."/>
            <person name="Kavagutti S V."/>
        </authorList>
    </citation>
    <scope>NUCLEOTIDE SEQUENCE</scope>
</reference>
<protein>
    <submittedName>
        <fullName evidence="1">Unannotated protein</fullName>
    </submittedName>
</protein>
<dbReference type="EMBL" id="CAFBOK010000096">
    <property type="protein sequence ID" value="CAB4984756.1"/>
    <property type="molecule type" value="Genomic_DNA"/>
</dbReference>
<name>A0A6J7MV16_9ZZZZ</name>